<dbReference type="AlphaFoldDB" id="L2GUL6"/>
<dbReference type="OrthoDB" id="2194085at2759"/>
<dbReference type="PANTHER" id="PTHR47438:SF1">
    <property type="entry name" value="PHOSPHATE METABOLISM PROTEIN 8-RELATED"/>
    <property type="match status" value="1"/>
</dbReference>
<organism evidence="1 2">
    <name type="scientific">Vavraia culicis (isolate floridensis)</name>
    <name type="common">Microsporidian parasite</name>
    <dbReference type="NCBI Taxonomy" id="948595"/>
    <lineage>
        <taxon>Eukaryota</taxon>
        <taxon>Fungi</taxon>
        <taxon>Fungi incertae sedis</taxon>
        <taxon>Microsporidia</taxon>
        <taxon>Pleistophoridae</taxon>
        <taxon>Vavraia</taxon>
    </lineage>
</organism>
<accession>L2GUL6</accession>
<dbReference type="RefSeq" id="XP_008074532.1">
    <property type="nucleotide sequence ID" value="XM_008076341.1"/>
</dbReference>
<dbReference type="SUPFAM" id="SSF56784">
    <property type="entry name" value="HAD-like"/>
    <property type="match status" value="1"/>
</dbReference>
<dbReference type="GO" id="GO:0006206">
    <property type="term" value="P:pyrimidine nucleobase metabolic process"/>
    <property type="evidence" value="ECO:0007669"/>
    <property type="project" value="TreeGrafter"/>
</dbReference>
<dbReference type="EMBL" id="GL877427">
    <property type="protein sequence ID" value="ELA46983.1"/>
    <property type="molecule type" value="Genomic_DNA"/>
</dbReference>
<name>L2GUL6_VAVCU</name>
<evidence type="ECO:0000313" key="1">
    <source>
        <dbReference type="EMBL" id="ELA46983.1"/>
    </source>
</evidence>
<proteinExistence type="predicted"/>
<dbReference type="Gene3D" id="3.40.50.1000">
    <property type="entry name" value="HAD superfamily/HAD-like"/>
    <property type="match status" value="1"/>
</dbReference>
<dbReference type="InterPro" id="IPR023214">
    <property type="entry name" value="HAD_sf"/>
</dbReference>
<evidence type="ECO:0000313" key="2">
    <source>
        <dbReference type="Proteomes" id="UP000011081"/>
    </source>
</evidence>
<dbReference type="GO" id="GO:0008252">
    <property type="term" value="F:nucleotidase activity"/>
    <property type="evidence" value="ECO:0007669"/>
    <property type="project" value="TreeGrafter"/>
</dbReference>
<dbReference type="GeneID" id="19879390"/>
<dbReference type="GO" id="GO:0009166">
    <property type="term" value="P:nucleotide catabolic process"/>
    <property type="evidence" value="ECO:0007669"/>
    <property type="project" value="TreeGrafter"/>
</dbReference>
<reference evidence="2" key="1">
    <citation type="submission" date="2011-03" db="EMBL/GenBank/DDBJ databases">
        <title>The genome sequence of Vavraia culicis strain floridensis.</title>
        <authorList>
            <consortium name="The Broad Institute Genome Sequencing Platform"/>
            <person name="Cuomo C."/>
            <person name="Becnel J."/>
            <person name="Sanscrainte N."/>
            <person name="Young S.K."/>
            <person name="Zeng Q."/>
            <person name="Gargeya S."/>
            <person name="Fitzgerald M."/>
            <person name="Haas B."/>
            <person name="Abouelleil A."/>
            <person name="Alvarado L."/>
            <person name="Arachchi H.M."/>
            <person name="Berlin A."/>
            <person name="Chapman S.B."/>
            <person name="Gearin G."/>
            <person name="Goldberg J."/>
            <person name="Griggs A."/>
            <person name="Gujja S."/>
            <person name="Hansen M."/>
            <person name="Heiman D."/>
            <person name="Howarth C."/>
            <person name="Larimer J."/>
            <person name="Lui A."/>
            <person name="MacDonald P.J.P."/>
            <person name="McCowen C."/>
            <person name="Montmayeur A."/>
            <person name="Murphy C."/>
            <person name="Neiman D."/>
            <person name="Pearson M."/>
            <person name="Priest M."/>
            <person name="Roberts A."/>
            <person name="Saif S."/>
            <person name="Shea T."/>
            <person name="Sisk P."/>
            <person name="Stolte C."/>
            <person name="Sykes S."/>
            <person name="Wortman J."/>
            <person name="Nusbaum C."/>
            <person name="Birren B."/>
        </authorList>
    </citation>
    <scope>NUCLEOTIDE SEQUENCE [LARGE SCALE GENOMIC DNA]</scope>
    <source>
        <strain evidence="2">floridensis</strain>
    </source>
</reference>
<dbReference type="InterPro" id="IPR036412">
    <property type="entry name" value="HAD-like_sf"/>
</dbReference>
<protein>
    <submittedName>
        <fullName evidence="1">Pyrimidine 5'-nucleotidase</fullName>
    </submittedName>
</protein>
<dbReference type="VEuPathDB" id="MicrosporidiaDB:VCUG_01514"/>
<keyword evidence="2" id="KW-1185">Reference proteome</keyword>
<dbReference type="Proteomes" id="UP000011081">
    <property type="component" value="Unassembled WGS sequence"/>
</dbReference>
<gene>
    <name evidence="1" type="ORF">VCUG_01514</name>
</gene>
<dbReference type="OMA" id="GRIMRIG"/>
<dbReference type="InParanoid" id="L2GUL6"/>
<dbReference type="HOGENOM" id="CLU_839878_0_0_1"/>
<dbReference type="PANTHER" id="PTHR47438">
    <property type="entry name" value="PHOSPHATE METABOLISM PROTEIN 8-RELATED"/>
    <property type="match status" value="1"/>
</dbReference>
<dbReference type="Gene3D" id="1.10.150.450">
    <property type="match status" value="1"/>
</dbReference>
<sequence length="279" mass="32636">MHEYISLNTWYDRMDGSESLSIGGLNCGTYSDVPRTNHVVAANTEQTNTSSAQPVYGNPSVSYRTLIFDLDQTLYPKSSSLQMKIRHRLYKSLMKRNACSYEQAKQMYVEMSVKYGLGYKGMIKEYGMDECWYDELVDFDFGEMLKMDERLNGRIMRIGSDCSDDREDDRDKNRNAGTTTNSTQFFIFTNSQEKYTRRVLKYLNIPHISKIFYTTYFQPRMLCKPERKAFEFVNTYCKGDTYFFDDKMANVEMGKMMGWKCFLIDDDLYDVLGMFDAMG</sequence>
<dbReference type="STRING" id="948595.L2GUL6"/>
<dbReference type="InterPro" id="IPR052791">
    <property type="entry name" value="SSM1_domain"/>
</dbReference>